<dbReference type="AlphaFoldDB" id="A0A6C0AIQ0"/>
<reference evidence="2" key="1">
    <citation type="journal article" date="2020" name="Nature">
        <title>Giant virus diversity and host interactions through global metagenomics.</title>
        <authorList>
            <person name="Schulz F."/>
            <person name="Roux S."/>
            <person name="Paez-Espino D."/>
            <person name="Jungbluth S."/>
            <person name="Walsh D.A."/>
            <person name="Denef V.J."/>
            <person name="McMahon K.D."/>
            <person name="Konstantinidis K.T."/>
            <person name="Eloe-Fadrosh E.A."/>
            <person name="Kyrpides N.C."/>
            <person name="Woyke T."/>
        </authorList>
    </citation>
    <scope>NUCLEOTIDE SEQUENCE</scope>
    <source>
        <strain evidence="2">GVMAG-S-1035118-87</strain>
    </source>
</reference>
<evidence type="ECO:0000313" key="2">
    <source>
        <dbReference type="EMBL" id="QHS79211.1"/>
    </source>
</evidence>
<accession>A0A6C0AIQ0</accession>
<name>A0A6C0AIQ0_9ZZZZ</name>
<proteinExistence type="predicted"/>
<feature type="transmembrane region" description="Helical" evidence="1">
    <location>
        <begin position="134"/>
        <end position="152"/>
    </location>
</feature>
<keyword evidence="1" id="KW-0812">Transmembrane</keyword>
<dbReference type="EMBL" id="MN740626">
    <property type="protein sequence ID" value="QHS79211.1"/>
    <property type="molecule type" value="Genomic_DNA"/>
</dbReference>
<evidence type="ECO:0000256" key="1">
    <source>
        <dbReference type="SAM" id="Phobius"/>
    </source>
</evidence>
<feature type="transmembrane region" description="Helical" evidence="1">
    <location>
        <begin position="159"/>
        <end position="177"/>
    </location>
</feature>
<keyword evidence="1" id="KW-1133">Transmembrane helix</keyword>
<sequence length="183" mass="21470">MEKMYNAVQRKIKSLTVQEPNPYFDRKMRLHKKYMVQLDKVVQAYPGYKAGVPNDYDHQLSLLNGITKQIGTLQKEVKEKTQRFERSVDMGDIDIQKLKKVEANLKTFTSMDDLDITSKRMLEDHIVQYNQQKLLFWIKLGIIVVLSIELIHKEKYRQLGLLIGITLLLSLLYRGYLSYTSRG</sequence>
<protein>
    <submittedName>
        <fullName evidence="2">Uncharacterized protein</fullName>
    </submittedName>
</protein>
<organism evidence="2">
    <name type="scientific">viral metagenome</name>
    <dbReference type="NCBI Taxonomy" id="1070528"/>
    <lineage>
        <taxon>unclassified sequences</taxon>
        <taxon>metagenomes</taxon>
        <taxon>organismal metagenomes</taxon>
    </lineage>
</organism>
<keyword evidence="1" id="KW-0472">Membrane</keyword>